<feature type="transmembrane region" description="Helical" evidence="8">
    <location>
        <begin position="404"/>
        <end position="425"/>
    </location>
</feature>
<name>A0A4P9CE19_EUBML</name>
<dbReference type="PANTHER" id="PTHR30047:SF7">
    <property type="entry name" value="HIGH-AFFINITY CHOLINE TRANSPORT PROTEIN"/>
    <property type="match status" value="1"/>
</dbReference>
<feature type="transmembrane region" description="Helical" evidence="8">
    <location>
        <begin position="478"/>
        <end position="499"/>
    </location>
</feature>
<feature type="transmembrane region" description="Helical" evidence="8">
    <location>
        <begin position="316"/>
        <end position="338"/>
    </location>
</feature>
<dbReference type="Proteomes" id="UP000218387">
    <property type="component" value="Chromosome"/>
</dbReference>
<evidence type="ECO:0000256" key="4">
    <source>
        <dbReference type="ARBA" id="ARBA00022475"/>
    </source>
</evidence>
<accession>A0A4P9CE19</accession>
<keyword evidence="3" id="KW-0813">Transport</keyword>
<comment type="subcellular location">
    <subcellularLocation>
        <location evidence="1">Cell membrane</location>
        <topology evidence="1">Multi-pass membrane protein</topology>
    </subcellularLocation>
</comment>
<keyword evidence="10" id="KW-1185">Reference proteome</keyword>
<gene>
    <name evidence="9" type="ORF">CPZ25_018080</name>
</gene>
<feature type="transmembrane region" description="Helical" evidence="8">
    <location>
        <begin position="87"/>
        <end position="108"/>
    </location>
</feature>
<dbReference type="KEGG" id="emt:CPZ25_018080"/>
<dbReference type="PANTHER" id="PTHR30047">
    <property type="entry name" value="HIGH-AFFINITY CHOLINE TRANSPORT PROTEIN-RELATED"/>
    <property type="match status" value="1"/>
</dbReference>
<feature type="transmembrane region" description="Helical" evidence="8">
    <location>
        <begin position="144"/>
        <end position="164"/>
    </location>
</feature>
<dbReference type="GO" id="GO:0005886">
    <property type="term" value="C:plasma membrane"/>
    <property type="evidence" value="ECO:0007669"/>
    <property type="project" value="UniProtKB-SubCell"/>
</dbReference>
<keyword evidence="6 8" id="KW-1133">Transmembrane helix</keyword>
<dbReference type="EMBL" id="CP029487">
    <property type="protein sequence ID" value="QCT73141.1"/>
    <property type="molecule type" value="Genomic_DNA"/>
</dbReference>
<evidence type="ECO:0000256" key="6">
    <source>
        <dbReference type="ARBA" id="ARBA00022989"/>
    </source>
</evidence>
<feature type="transmembrane region" description="Helical" evidence="8">
    <location>
        <begin position="227"/>
        <end position="249"/>
    </location>
</feature>
<dbReference type="InterPro" id="IPR000060">
    <property type="entry name" value="BCCT_transptr"/>
</dbReference>
<dbReference type="Pfam" id="PF02028">
    <property type="entry name" value="BCCT"/>
    <property type="match status" value="1"/>
</dbReference>
<dbReference type="AlphaFoldDB" id="A0A4P9CE19"/>
<evidence type="ECO:0000256" key="7">
    <source>
        <dbReference type="ARBA" id="ARBA00023136"/>
    </source>
</evidence>
<keyword evidence="4" id="KW-1003">Cell membrane</keyword>
<comment type="similarity">
    <text evidence="2">Belongs to the BCCT transporter (TC 2.A.15) family.</text>
</comment>
<feature type="transmembrane region" description="Helical" evidence="8">
    <location>
        <begin position="446"/>
        <end position="466"/>
    </location>
</feature>
<reference evidence="9 10" key="1">
    <citation type="submission" date="2018-05" db="EMBL/GenBank/DDBJ databases">
        <title>Genome comparison of Eubacterium sp.</title>
        <authorList>
            <person name="Feng Y."/>
            <person name="Sanchez-Andrea I."/>
            <person name="Stams A.J.M."/>
            <person name="De Vos W.M."/>
        </authorList>
    </citation>
    <scope>NUCLEOTIDE SEQUENCE [LARGE SCALE GENOMIC DNA]</scope>
    <source>
        <strain evidence="9 10">YI</strain>
    </source>
</reference>
<organism evidence="9 10">
    <name type="scientific">Eubacterium maltosivorans</name>
    <dbReference type="NCBI Taxonomy" id="2041044"/>
    <lineage>
        <taxon>Bacteria</taxon>
        <taxon>Bacillati</taxon>
        <taxon>Bacillota</taxon>
        <taxon>Clostridia</taxon>
        <taxon>Eubacteriales</taxon>
        <taxon>Eubacteriaceae</taxon>
        <taxon>Eubacterium</taxon>
    </lineage>
</organism>
<dbReference type="RefSeq" id="WP_096919010.1">
    <property type="nucleotide sequence ID" value="NZ_CP029487.1"/>
</dbReference>
<sequence length="510" mass="56003">MKNKKINLIVFLPAIMLFCSCIFLAFSNNDVFVMLTSSFYAWILDQFGWLFILTTLAVFIMCIALYFSPLGHIVIGGKAAKPTLSIWNWFSITLCTTVGSGIVFWGAAEPVQHMLYPPASSGIEALSPDSAVFAMSAIFRHWTLLPYGLYTLMTVVFAFVYYNMKKPFSLGSVISPIVPEKHQKSAGNIIDFICVFSLVSGLAASLYAAVLSINGGISKIFGIDSNIFIWGIIITVISCITLASAVSGINKGIKYLSNINVYIFFIILALILLFGGSTFIFSFATESLGDFITTFFKGSLFTGAAANDPWSKSWTIYYFANWMAWTPITAVFLGRICYGRKVKEIILMNLLVTSFFGIIWFTIISGATINSLMNNPSSGLIEAFNTGYENVIYQLFNNLQLESFLVPLYLIAVLISLVTASDSTTLAISSLCSKGISPESPEPPKFLIIIWVAVVGIVTWIMMSVSEGITGIKMLSNIGGLPAMFLIILVIICAVRIALSPQKYNHIDHD</sequence>
<keyword evidence="7 8" id="KW-0472">Membrane</keyword>
<evidence type="ECO:0000256" key="8">
    <source>
        <dbReference type="SAM" id="Phobius"/>
    </source>
</evidence>
<evidence type="ECO:0000256" key="3">
    <source>
        <dbReference type="ARBA" id="ARBA00022448"/>
    </source>
</evidence>
<protein>
    <submittedName>
        <fullName evidence="9">BCCT transporter</fullName>
    </submittedName>
</protein>
<proteinExistence type="inferred from homology"/>
<evidence type="ECO:0000313" key="9">
    <source>
        <dbReference type="EMBL" id="QCT73141.1"/>
    </source>
</evidence>
<dbReference type="GO" id="GO:0022857">
    <property type="term" value="F:transmembrane transporter activity"/>
    <property type="evidence" value="ECO:0007669"/>
    <property type="project" value="InterPro"/>
</dbReference>
<evidence type="ECO:0000256" key="2">
    <source>
        <dbReference type="ARBA" id="ARBA00005658"/>
    </source>
</evidence>
<evidence type="ECO:0000256" key="1">
    <source>
        <dbReference type="ARBA" id="ARBA00004651"/>
    </source>
</evidence>
<feature type="transmembrane region" description="Helical" evidence="8">
    <location>
        <begin position="345"/>
        <end position="369"/>
    </location>
</feature>
<feature type="transmembrane region" description="Helical" evidence="8">
    <location>
        <begin position="261"/>
        <end position="284"/>
    </location>
</feature>
<keyword evidence="5 8" id="KW-0812">Transmembrane</keyword>
<feature type="transmembrane region" description="Helical" evidence="8">
    <location>
        <begin position="7"/>
        <end position="27"/>
    </location>
</feature>
<evidence type="ECO:0000313" key="10">
    <source>
        <dbReference type="Proteomes" id="UP000218387"/>
    </source>
</evidence>
<feature type="transmembrane region" description="Helical" evidence="8">
    <location>
        <begin position="185"/>
        <end position="207"/>
    </location>
</feature>
<evidence type="ECO:0000256" key="5">
    <source>
        <dbReference type="ARBA" id="ARBA00022692"/>
    </source>
</evidence>
<feature type="transmembrane region" description="Helical" evidence="8">
    <location>
        <begin position="47"/>
        <end position="67"/>
    </location>
</feature>
<dbReference type="PROSITE" id="PS51257">
    <property type="entry name" value="PROKAR_LIPOPROTEIN"/>
    <property type="match status" value="1"/>
</dbReference>